<proteinExistence type="predicted"/>
<protein>
    <submittedName>
        <fullName evidence="2">Uncharacterized protein</fullName>
    </submittedName>
</protein>
<feature type="region of interest" description="Disordered" evidence="1">
    <location>
        <begin position="76"/>
        <end position="114"/>
    </location>
</feature>
<keyword evidence="3" id="KW-1185">Reference proteome</keyword>
<accession>A0A834XL11</accession>
<dbReference type="EMBL" id="JACMRX010000006">
    <property type="protein sequence ID" value="KAF7987562.1"/>
    <property type="molecule type" value="Genomic_DNA"/>
</dbReference>
<feature type="compositionally biased region" description="Low complexity" evidence="1">
    <location>
        <begin position="83"/>
        <end position="105"/>
    </location>
</feature>
<dbReference type="OrthoDB" id="273147at2759"/>
<gene>
    <name evidence="2" type="ORF">HCN44_003425</name>
</gene>
<dbReference type="Proteomes" id="UP000639338">
    <property type="component" value="Unassembled WGS sequence"/>
</dbReference>
<sequence>MSAALKYVALSRCNYNGLYILGNFTAPNSHKQKPKSVIELERFRKDAKLSLSYYNFNCKKAININIIDIIKKKKSSNGRGTCITPESTEKISSSSKSSAKKTPNSARKKTNNDSPIDDIIVKRRKINNDLLADVLSSSPISLNTTGRNYQRHLTDTIKIQITINDIIFYSELRLSEQNKTFVLNIQIDITDKFKSDTGCNGKLILTPLSGDHLTADNILNVISSTDSIVKLTSHIDDSKFSSSTERYKKI</sequence>
<name>A0A834XL11_APHGI</name>
<organism evidence="2 3">
    <name type="scientific">Aphidius gifuensis</name>
    <name type="common">Parasitoid wasp</name>
    <dbReference type="NCBI Taxonomy" id="684658"/>
    <lineage>
        <taxon>Eukaryota</taxon>
        <taxon>Metazoa</taxon>
        <taxon>Ecdysozoa</taxon>
        <taxon>Arthropoda</taxon>
        <taxon>Hexapoda</taxon>
        <taxon>Insecta</taxon>
        <taxon>Pterygota</taxon>
        <taxon>Neoptera</taxon>
        <taxon>Endopterygota</taxon>
        <taxon>Hymenoptera</taxon>
        <taxon>Apocrita</taxon>
        <taxon>Ichneumonoidea</taxon>
        <taxon>Braconidae</taxon>
        <taxon>Aphidiinae</taxon>
        <taxon>Aphidius</taxon>
    </lineage>
</organism>
<evidence type="ECO:0000256" key="1">
    <source>
        <dbReference type="SAM" id="MobiDB-lite"/>
    </source>
</evidence>
<evidence type="ECO:0000313" key="3">
    <source>
        <dbReference type="Proteomes" id="UP000639338"/>
    </source>
</evidence>
<comment type="caution">
    <text evidence="2">The sequence shown here is derived from an EMBL/GenBank/DDBJ whole genome shotgun (WGS) entry which is preliminary data.</text>
</comment>
<evidence type="ECO:0000313" key="2">
    <source>
        <dbReference type="EMBL" id="KAF7987562.1"/>
    </source>
</evidence>
<reference evidence="2 3" key="1">
    <citation type="submission" date="2020-08" db="EMBL/GenBank/DDBJ databases">
        <title>Aphidius gifuensis genome sequencing and assembly.</title>
        <authorList>
            <person name="Du Z."/>
        </authorList>
    </citation>
    <scope>NUCLEOTIDE SEQUENCE [LARGE SCALE GENOMIC DNA]</scope>
    <source>
        <strain evidence="2">YNYX2018</strain>
        <tissue evidence="2">Adults</tissue>
    </source>
</reference>
<dbReference type="AlphaFoldDB" id="A0A834XL11"/>